<gene>
    <name evidence="2" type="ORF">AVEN_194195_1</name>
</gene>
<sequence length="86" mass="10022">MSHNISIHSALQLWDRPRNFKSDQVRRTASEPELSSPSLHTPPVGRIKTLDAHLYSRTLMESDFERGKFLCRNRNLTIRQPQPQLI</sequence>
<name>A0A4Y2TTT9_ARAVE</name>
<evidence type="ECO:0000256" key="1">
    <source>
        <dbReference type="SAM" id="MobiDB-lite"/>
    </source>
</evidence>
<keyword evidence="3" id="KW-1185">Reference proteome</keyword>
<evidence type="ECO:0000313" key="3">
    <source>
        <dbReference type="Proteomes" id="UP000499080"/>
    </source>
</evidence>
<proteinExistence type="predicted"/>
<feature type="region of interest" description="Disordered" evidence="1">
    <location>
        <begin position="22"/>
        <end position="43"/>
    </location>
</feature>
<dbReference type="AlphaFoldDB" id="A0A4Y2TTT9"/>
<comment type="caution">
    <text evidence="2">The sequence shown here is derived from an EMBL/GenBank/DDBJ whole genome shotgun (WGS) entry which is preliminary data.</text>
</comment>
<reference evidence="2 3" key="1">
    <citation type="journal article" date="2019" name="Sci. Rep.">
        <title>Orb-weaving spider Araneus ventricosus genome elucidates the spidroin gene catalogue.</title>
        <authorList>
            <person name="Kono N."/>
            <person name="Nakamura H."/>
            <person name="Ohtoshi R."/>
            <person name="Moran D.A.P."/>
            <person name="Shinohara A."/>
            <person name="Yoshida Y."/>
            <person name="Fujiwara M."/>
            <person name="Mori M."/>
            <person name="Tomita M."/>
            <person name="Arakawa K."/>
        </authorList>
    </citation>
    <scope>NUCLEOTIDE SEQUENCE [LARGE SCALE GENOMIC DNA]</scope>
</reference>
<dbReference type="EMBL" id="BGPR01030206">
    <property type="protein sequence ID" value="GBO02596.1"/>
    <property type="molecule type" value="Genomic_DNA"/>
</dbReference>
<organism evidence="2 3">
    <name type="scientific">Araneus ventricosus</name>
    <name type="common">Orbweaver spider</name>
    <name type="synonym">Epeira ventricosa</name>
    <dbReference type="NCBI Taxonomy" id="182803"/>
    <lineage>
        <taxon>Eukaryota</taxon>
        <taxon>Metazoa</taxon>
        <taxon>Ecdysozoa</taxon>
        <taxon>Arthropoda</taxon>
        <taxon>Chelicerata</taxon>
        <taxon>Arachnida</taxon>
        <taxon>Araneae</taxon>
        <taxon>Araneomorphae</taxon>
        <taxon>Entelegynae</taxon>
        <taxon>Araneoidea</taxon>
        <taxon>Araneidae</taxon>
        <taxon>Araneus</taxon>
    </lineage>
</organism>
<accession>A0A4Y2TTT9</accession>
<evidence type="ECO:0000313" key="2">
    <source>
        <dbReference type="EMBL" id="GBO02596.1"/>
    </source>
</evidence>
<dbReference type="Proteomes" id="UP000499080">
    <property type="component" value="Unassembled WGS sequence"/>
</dbReference>
<protein>
    <submittedName>
        <fullName evidence="2">Uncharacterized protein</fullName>
    </submittedName>
</protein>